<dbReference type="PANTHER" id="PTHR46689:SF2">
    <property type="entry name" value="WW DOMAIN PROTEIN (AFU_ORTHOLOGUE AFUA_6G06520)"/>
    <property type="match status" value="1"/>
</dbReference>
<feature type="region of interest" description="Disordered" evidence="1">
    <location>
        <begin position="1"/>
        <end position="25"/>
    </location>
</feature>
<reference evidence="3" key="1">
    <citation type="submission" date="2021-02" db="EMBL/GenBank/DDBJ databases">
        <authorList>
            <person name="Nowell W R."/>
        </authorList>
    </citation>
    <scope>NUCLEOTIDE SEQUENCE</scope>
</reference>
<evidence type="ECO:0000256" key="1">
    <source>
        <dbReference type="SAM" id="MobiDB-lite"/>
    </source>
</evidence>
<dbReference type="InterPro" id="IPR038607">
    <property type="entry name" value="PhoD-like_sf"/>
</dbReference>
<evidence type="ECO:0000313" key="5">
    <source>
        <dbReference type="EMBL" id="CAF3897632.1"/>
    </source>
</evidence>
<dbReference type="InterPro" id="IPR043904">
    <property type="entry name" value="PhoD_2-like"/>
</dbReference>
<comment type="caution">
    <text evidence="3">The sequence shown here is derived from an EMBL/GenBank/DDBJ whole genome shotgun (WGS) entry which is preliminary data.</text>
</comment>
<dbReference type="EMBL" id="CAJNOV010003873">
    <property type="protein sequence ID" value="CAF1156022.1"/>
    <property type="molecule type" value="Genomic_DNA"/>
</dbReference>
<dbReference type="AlphaFoldDB" id="A0A814T318"/>
<accession>A0A814T318</accession>
<organism evidence="3 6">
    <name type="scientific">Rotaria magnacalcarata</name>
    <dbReference type="NCBI Taxonomy" id="392030"/>
    <lineage>
        <taxon>Eukaryota</taxon>
        <taxon>Metazoa</taxon>
        <taxon>Spiralia</taxon>
        <taxon>Gnathifera</taxon>
        <taxon>Rotifera</taxon>
        <taxon>Eurotatoria</taxon>
        <taxon>Bdelloidea</taxon>
        <taxon>Philodinida</taxon>
        <taxon>Philodinidae</taxon>
        <taxon>Rotaria</taxon>
    </lineage>
</organism>
<gene>
    <name evidence="5" type="ORF">BYL167_LOCUS8296</name>
    <name evidence="3" type="ORF">CJN711_LOCUS9769</name>
    <name evidence="4" type="ORF">MBJ925_LOCUS15492</name>
</gene>
<protein>
    <recommendedName>
        <fullName evidence="2">PhoD-like phosphatase domain-containing protein</fullName>
    </recommendedName>
</protein>
<dbReference type="PANTHER" id="PTHR46689">
    <property type="entry name" value="MEMBRANE PROTEIN, PUTATIVE-RELATED"/>
    <property type="match status" value="1"/>
</dbReference>
<proteinExistence type="predicted"/>
<dbReference type="InterPro" id="IPR029052">
    <property type="entry name" value="Metallo-depent_PP-like"/>
</dbReference>
<evidence type="ECO:0000259" key="2">
    <source>
        <dbReference type="Pfam" id="PF19050"/>
    </source>
</evidence>
<dbReference type="EMBL" id="CAJNRE010007301">
    <property type="protein sequence ID" value="CAF2064189.1"/>
    <property type="molecule type" value="Genomic_DNA"/>
</dbReference>
<dbReference type="Proteomes" id="UP000663855">
    <property type="component" value="Unassembled WGS sequence"/>
</dbReference>
<sequence length="634" mass="74021">MSETSELLETSTDDSVQRPPRPPGPALGPYYQFITTDLKSMQWIGSALIFRHVSCARPSIEFKAQAVVTYDWEVLYENLFDMRAYRVNLSIELRRGKDDEKVDWKVDWGDYTTNGTFHIAQYDQKWRGAFFSCNGFDATISKEVALGLTYNAVWNDLLSIHEINPFHLLVWGGDQVYNDFVLEDIPFLQNWSRMEWDEKWKFTVTKEAAQEIEQYYFNNYTEHWERRPEMKLALGSVPSLMMWDDHDIFDGAGSYPQLLNDSPIMTDLFGMAQKMRLLFQHHTTPSKARQHRLFGYQGHNFLAQCGPNLVFLGTDGRSERSDQTVTHENSWNMIFEKLDNELENVQHLIVLLAVPFSFPRFRVAESLLDTWKKIAMRWRNIPFSQQTNSVFGLPELYDDLLDEWTHDAHIEERNRILARLQEFAEKKRTRVTLFSGDVHCCGVARFRTQRGAPPPLHDSKLIYQIISSAIVNSPPPRIVIRAAHLFSTTWYPIVKTEEALIEFFDQAPEYGAKLLLRKLLPNRNWCYFEQCETMDWTPQDSVANSGFLDSYFWPIVDYLLLLIGLSRIVSWKNKRTKKKVALNKKSKLSSASRSQNQPKPEINNLKVQFWLENTEKSHDVVPFSNYDLFIPDLQ</sequence>
<dbReference type="InterPro" id="IPR018946">
    <property type="entry name" value="PhoD-like_MPP"/>
</dbReference>
<dbReference type="Gene3D" id="3.60.21.70">
    <property type="entry name" value="PhoD-like phosphatase"/>
    <property type="match status" value="1"/>
</dbReference>
<dbReference type="Proteomes" id="UP000681967">
    <property type="component" value="Unassembled WGS sequence"/>
</dbReference>
<dbReference type="EMBL" id="CAJOBH010002260">
    <property type="protein sequence ID" value="CAF3897632.1"/>
    <property type="molecule type" value="Genomic_DNA"/>
</dbReference>
<evidence type="ECO:0000313" key="3">
    <source>
        <dbReference type="EMBL" id="CAF1156022.1"/>
    </source>
</evidence>
<dbReference type="CDD" id="cd07389">
    <property type="entry name" value="MPP_PhoD"/>
    <property type="match status" value="1"/>
</dbReference>
<dbReference type="Pfam" id="PF19050">
    <property type="entry name" value="PhoD_2"/>
    <property type="match status" value="2"/>
</dbReference>
<feature type="compositionally biased region" description="Polar residues" evidence="1">
    <location>
        <begin position="1"/>
        <end position="14"/>
    </location>
</feature>
<dbReference type="Proteomes" id="UP000663824">
    <property type="component" value="Unassembled WGS sequence"/>
</dbReference>
<evidence type="ECO:0000313" key="6">
    <source>
        <dbReference type="Proteomes" id="UP000663855"/>
    </source>
</evidence>
<feature type="domain" description="PhoD-like phosphatase" evidence="2">
    <location>
        <begin position="120"/>
        <end position="372"/>
    </location>
</feature>
<evidence type="ECO:0000313" key="4">
    <source>
        <dbReference type="EMBL" id="CAF2064189.1"/>
    </source>
</evidence>
<dbReference type="SUPFAM" id="SSF56300">
    <property type="entry name" value="Metallo-dependent phosphatases"/>
    <property type="match status" value="1"/>
</dbReference>
<feature type="domain" description="PhoD-like phosphatase" evidence="2">
    <location>
        <begin position="389"/>
        <end position="528"/>
    </location>
</feature>
<dbReference type="GO" id="GO:0016020">
    <property type="term" value="C:membrane"/>
    <property type="evidence" value="ECO:0007669"/>
    <property type="project" value="TreeGrafter"/>
</dbReference>
<name>A0A814T318_9BILA</name>